<protein>
    <recommendedName>
        <fullName evidence="2">Thioredoxin domain-containing protein</fullName>
    </recommendedName>
</protein>
<dbReference type="GO" id="GO:0005788">
    <property type="term" value="C:endoplasmic reticulum lumen"/>
    <property type="evidence" value="ECO:0007669"/>
    <property type="project" value="TreeGrafter"/>
</dbReference>
<dbReference type="GO" id="GO:0015035">
    <property type="term" value="F:protein-disulfide reductase activity"/>
    <property type="evidence" value="ECO:0007669"/>
    <property type="project" value="TreeGrafter"/>
</dbReference>
<dbReference type="GO" id="GO:0034976">
    <property type="term" value="P:response to endoplasmic reticulum stress"/>
    <property type="evidence" value="ECO:0007669"/>
    <property type="project" value="TreeGrafter"/>
</dbReference>
<proteinExistence type="predicted"/>
<dbReference type="EMBL" id="CDMZ01000227">
    <property type="protein sequence ID" value="CEM09678.1"/>
    <property type="molecule type" value="Genomic_DNA"/>
</dbReference>
<feature type="chain" id="PRO_5005188538" description="Thioredoxin domain-containing protein" evidence="1">
    <location>
        <begin position="25"/>
        <end position="306"/>
    </location>
</feature>
<dbReference type="CDD" id="cd02961">
    <property type="entry name" value="PDI_a_family"/>
    <property type="match status" value="2"/>
</dbReference>
<name>A0A0G4FAR2_9ALVE</name>
<reference evidence="3" key="1">
    <citation type="submission" date="2014-11" db="EMBL/GenBank/DDBJ databases">
        <authorList>
            <person name="Otto D Thomas"/>
            <person name="Naeem Raeece"/>
        </authorList>
    </citation>
    <scope>NUCLEOTIDE SEQUENCE</scope>
</reference>
<feature type="signal peptide" evidence="1">
    <location>
        <begin position="1"/>
        <end position="24"/>
    </location>
</feature>
<feature type="domain" description="Thioredoxin" evidence="2">
    <location>
        <begin position="176"/>
        <end position="305"/>
    </location>
</feature>
<dbReference type="Pfam" id="PF00085">
    <property type="entry name" value="Thioredoxin"/>
    <property type="match status" value="2"/>
</dbReference>
<dbReference type="InterPro" id="IPR013766">
    <property type="entry name" value="Thioredoxin_domain"/>
</dbReference>
<evidence type="ECO:0000259" key="2">
    <source>
        <dbReference type="PROSITE" id="PS51352"/>
    </source>
</evidence>
<evidence type="ECO:0000313" key="3">
    <source>
        <dbReference type="EMBL" id="CEM09678.1"/>
    </source>
</evidence>
<sequence>MSLGFVRYLASVVVFAATISVASAGSSTQPQGTISDTAAADASCQFTDGLAFVEQSQLSKKSTHGEDLFLLTDDDFEEATSSAPTWVFSLYVDGCGACKAFHPHLKEVAKRFRGDSNVQFALIDQTASVTGIRNALATPKHFPTKVKIGDRLYDYTESRDADSLERFIKEEHKQEGMFRTLEKDWNLIPDMFKGEFSQVENFSAKGFRQNVKNGNRRWLVYFFAPSCSHCQQATISVEKAAKARKQRVTFGRVDCSLKRAAEICTEEGVTSMPTIRVYEGGAHTKTYDGSHTHDALVNFVETTATA</sequence>
<dbReference type="Gene3D" id="3.40.30.10">
    <property type="entry name" value="Glutaredoxin"/>
    <property type="match status" value="2"/>
</dbReference>
<feature type="domain" description="Thioredoxin" evidence="2">
    <location>
        <begin position="33"/>
        <end position="173"/>
    </location>
</feature>
<dbReference type="PhylomeDB" id="A0A0G4FAR2"/>
<evidence type="ECO:0000256" key="1">
    <source>
        <dbReference type="SAM" id="SignalP"/>
    </source>
</evidence>
<accession>A0A0G4FAR2</accession>
<dbReference type="VEuPathDB" id="CryptoDB:Cvel_15931"/>
<gene>
    <name evidence="3" type="ORF">Cvel_15931</name>
</gene>
<dbReference type="PROSITE" id="PS51352">
    <property type="entry name" value="THIOREDOXIN_2"/>
    <property type="match status" value="2"/>
</dbReference>
<keyword evidence="1" id="KW-0732">Signal</keyword>
<dbReference type="PANTHER" id="PTHR45815">
    <property type="entry name" value="PROTEIN DISULFIDE-ISOMERASE A6"/>
    <property type="match status" value="1"/>
</dbReference>
<organism evidence="3">
    <name type="scientific">Chromera velia CCMP2878</name>
    <dbReference type="NCBI Taxonomy" id="1169474"/>
    <lineage>
        <taxon>Eukaryota</taxon>
        <taxon>Sar</taxon>
        <taxon>Alveolata</taxon>
        <taxon>Colpodellida</taxon>
        <taxon>Chromeraceae</taxon>
        <taxon>Chromera</taxon>
    </lineage>
</organism>
<dbReference type="AlphaFoldDB" id="A0A0G4FAR2"/>
<dbReference type="SUPFAM" id="SSF52833">
    <property type="entry name" value="Thioredoxin-like"/>
    <property type="match status" value="2"/>
</dbReference>
<dbReference type="PANTHER" id="PTHR45815:SF3">
    <property type="entry name" value="PROTEIN DISULFIDE-ISOMERASE A6"/>
    <property type="match status" value="1"/>
</dbReference>
<dbReference type="InterPro" id="IPR036249">
    <property type="entry name" value="Thioredoxin-like_sf"/>
</dbReference>